<feature type="transmembrane region" description="Helical" evidence="8">
    <location>
        <begin position="455"/>
        <end position="479"/>
    </location>
</feature>
<feature type="transmembrane region" description="Helical" evidence="8">
    <location>
        <begin position="416"/>
        <end position="434"/>
    </location>
</feature>
<dbReference type="Pfam" id="PF03062">
    <property type="entry name" value="MBOAT"/>
    <property type="match status" value="1"/>
</dbReference>
<feature type="transmembrane region" description="Helical" evidence="8">
    <location>
        <begin position="329"/>
        <end position="346"/>
    </location>
</feature>
<name>A0ABT3RW63_9BACT</name>
<proteinExistence type="inferred from homology"/>
<evidence type="ECO:0000256" key="7">
    <source>
        <dbReference type="PIRNR" id="PIRNR016636"/>
    </source>
</evidence>
<feature type="transmembrane region" description="Helical" evidence="8">
    <location>
        <begin position="76"/>
        <end position="96"/>
    </location>
</feature>
<dbReference type="PIRSF" id="PIRSF016636">
    <property type="entry name" value="AlgI_DltB"/>
    <property type="match status" value="1"/>
</dbReference>
<evidence type="ECO:0000256" key="2">
    <source>
        <dbReference type="ARBA" id="ARBA00010323"/>
    </source>
</evidence>
<evidence type="ECO:0000256" key="8">
    <source>
        <dbReference type="SAM" id="Phobius"/>
    </source>
</evidence>
<evidence type="ECO:0000313" key="9">
    <source>
        <dbReference type="EMBL" id="MCX2745860.1"/>
    </source>
</evidence>
<dbReference type="InterPro" id="IPR024194">
    <property type="entry name" value="Ac/AlaTfrase_AlgI/DltB"/>
</dbReference>
<dbReference type="PIRSF" id="PIRSF500217">
    <property type="entry name" value="AlgI"/>
    <property type="match status" value="1"/>
</dbReference>
<evidence type="ECO:0000256" key="4">
    <source>
        <dbReference type="ARBA" id="ARBA00022692"/>
    </source>
</evidence>
<feature type="transmembrane region" description="Helical" evidence="8">
    <location>
        <begin position="308"/>
        <end position="323"/>
    </location>
</feature>
<comment type="similarity">
    <text evidence="2 7">Belongs to the membrane-bound acyltransferase family.</text>
</comment>
<evidence type="ECO:0000256" key="5">
    <source>
        <dbReference type="ARBA" id="ARBA00022989"/>
    </source>
</evidence>
<protein>
    <submittedName>
        <fullName evidence="9">MBOAT family protein</fullName>
    </submittedName>
</protein>
<feature type="transmembrane region" description="Helical" evidence="8">
    <location>
        <begin position="7"/>
        <end position="26"/>
    </location>
</feature>
<dbReference type="PANTHER" id="PTHR13285:SF18">
    <property type="entry name" value="PROTEIN-CYSTEINE N-PALMITOYLTRANSFERASE RASP"/>
    <property type="match status" value="1"/>
</dbReference>
<keyword evidence="5 8" id="KW-1133">Transmembrane helix</keyword>
<keyword evidence="7" id="KW-0808">Transferase</keyword>
<evidence type="ECO:0000256" key="6">
    <source>
        <dbReference type="ARBA" id="ARBA00023136"/>
    </source>
</evidence>
<dbReference type="InterPro" id="IPR051085">
    <property type="entry name" value="MB_O-acyltransferase"/>
</dbReference>
<evidence type="ECO:0000256" key="1">
    <source>
        <dbReference type="ARBA" id="ARBA00004651"/>
    </source>
</evidence>
<gene>
    <name evidence="9" type="ORF">OO013_18405</name>
</gene>
<keyword evidence="4 8" id="KW-0812">Transmembrane</keyword>
<reference evidence="9 10" key="1">
    <citation type="submission" date="2022-11" db="EMBL/GenBank/DDBJ databases">
        <title>The characterization of three novel Bacteroidetes species and genomic analysis of their roles in tidal elemental geochemical cycles.</title>
        <authorList>
            <person name="Ma K."/>
        </authorList>
    </citation>
    <scope>NUCLEOTIDE SEQUENCE [LARGE SCALE GENOMIC DNA]</scope>
    <source>
        <strain evidence="9 10">M17</strain>
    </source>
</reference>
<keyword evidence="6 7" id="KW-0472">Membrane</keyword>
<accession>A0ABT3RW63</accession>
<feature type="transmembrane region" description="Helical" evidence="8">
    <location>
        <begin position="366"/>
        <end position="385"/>
    </location>
</feature>
<comment type="caution">
    <text evidence="9">The sequence shown here is derived from an EMBL/GenBank/DDBJ whole genome shotgun (WGS) entry which is preliminary data.</text>
</comment>
<dbReference type="PANTHER" id="PTHR13285">
    <property type="entry name" value="ACYLTRANSFERASE"/>
    <property type="match status" value="1"/>
</dbReference>
<dbReference type="Proteomes" id="UP001209885">
    <property type="component" value="Unassembled WGS sequence"/>
</dbReference>
<evidence type="ECO:0000313" key="10">
    <source>
        <dbReference type="Proteomes" id="UP001209885"/>
    </source>
</evidence>
<organism evidence="9 10">
    <name type="scientific">Mangrovivirga halotolerans</name>
    <dbReference type="NCBI Taxonomy" id="2993936"/>
    <lineage>
        <taxon>Bacteria</taxon>
        <taxon>Pseudomonadati</taxon>
        <taxon>Bacteroidota</taxon>
        <taxon>Cytophagia</taxon>
        <taxon>Cytophagales</taxon>
        <taxon>Mangrovivirgaceae</taxon>
        <taxon>Mangrovivirga</taxon>
    </lineage>
</organism>
<dbReference type="EMBL" id="JAPFQN010000012">
    <property type="protein sequence ID" value="MCX2745860.1"/>
    <property type="molecule type" value="Genomic_DNA"/>
</dbReference>
<sequence length="481" mass="56580">MLFNSLHFAFFFPLVVAIFFLIKPRYRQVLLLIASYYFYMSWKAEYIILILLSTFIDFFVAKGIEQSSDNRRRKFLLMISVLANLGILFFFKYFNFFSSNVQDVINIFDINYEVPVLQVLLPVGISFYTFQTMSYTIDVYRKQQTAENNIFTFALYVSYFPQLVAGPIERPRQLLPQLKSKTSFNYTRVTSGLRLMAWGFFKKLVIADRAAMIVNEIFNNPNEYHGWYVIFGSVLFAYQIYCDFSGYSDIAIGTARILGVELMKNFERPYFSKSISEFWKRWHISLSTWFRDYVYIPLGGNRASRPRWYMNLFITFLVSGFWHGANWTFIVWGALHGFYLIFAIIYEKPKNKINEKIGLNKVPWLYNKIQLFSTFILVLIGWIFFRANNITEAMVLFSNSLEINASQLSFDLLDASGNQLIASAAFIFILEVIQNLQGSKEIEDWMTFKGKPIRWVFYILLIATILNFGIFTSNDFIYFQF</sequence>
<dbReference type="RefSeq" id="WP_266058462.1">
    <property type="nucleotide sequence ID" value="NZ_JAPFQN010000012.1"/>
</dbReference>
<keyword evidence="3 7" id="KW-1003">Cell membrane</keyword>
<dbReference type="InterPro" id="IPR004299">
    <property type="entry name" value="MBOAT_fam"/>
</dbReference>
<dbReference type="InterPro" id="IPR028362">
    <property type="entry name" value="AlgI"/>
</dbReference>
<evidence type="ECO:0000256" key="3">
    <source>
        <dbReference type="ARBA" id="ARBA00022475"/>
    </source>
</evidence>
<keyword evidence="7" id="KW-0012">Acyltransferase</keyword>
<keyword evidence="10" id="KW-1185">Reference proteome</keyword>
<comment type="subcellular location">
    <subcellularLocation>
        <location evidence="1">Cell membrane</location>
        <topology evidence="1">Multi-pass membrane protein</topology>
    </subcellularLocation>
</comment>